<protein>
    <submittedName>
        <fullName evidence="3">YceI family protein</fullName>
    </submittedName>
</protein>
<dbReference type="RefSeq" id="WP_425310551.1">
    <property type="nucleotide sequence ID" value="NZ_CP154795.1"/>
</dbReference>
<gene>
    <name evidence="3" type="ORF">AADG42_17920</name>
</gene>
<dbReference type="Gene3D" id="2.40.128.110">
    <property type="entry name" value="Lipid/polyisoprenoid-binding, YceI-like"/>
    <property type="match status" value="1"/>
</dbReference>
<dbReference type="InterPro" id="IPR036761">
    <property type="entry name" value="TTHA0802/YceI-like_sf"/>
</dbReference>
<evidence type="ECO:0000313" key="3">
    <source>
        <dbReference type="EMBL" id="XAN09112.1"/>
    </source>
</evidence>
<dbReference type="SUPFAM" id="SSF101874">
    <property type="entry name" value="YceI-like"/>
    <property type="match status" value="1"/>
</dbReference>
<keyword evidence="4" id="KW-1185">Reference proteome</keyword>
<comment type="similarity">
    <text evidence="1">Belongs to the UPF0312 family.</text>
</comment>
<sequence length="181" mass="19665">MTNLQNLTGTYAFDPTHTSLSFTARHAMITKVRGTFDDFTGTIVADGANPENSSVEVVAQIASVDTNNDDRDNHLRSADFFDAEQFPTMTFKSTDVKVKGETFEVTGDLTIKDVTQSVTLPMEFTGAATDPFGQDRIGFEGEVTVNRKDFGLTWNAALETGGVLVSEKIKLNLDVSAVKQA</sequence>
<dbReference type="InterPro" id="IPR007372">
    <property type="entry name" value="Lipid/polyisoprenoid-bd_YceI"/>
</dbReference>
<dbReference type="Proteomes" id="UP001442841">
    <property type="component" value="Chromosome"/>
</dbReference>
<reference evidence="3 4" key="1">
    <citation type="submission" date="2024-04" db="EMBL/GenBank/DDBJ databases">
        <title>Isolation of an actinomycete strain from pig manure.</title>
        <authorList>
            <person name="Gong T."/>
            <person name="Yu Z."/>
            <person name="An M."/>
            <person name="Wei C."/>
            <person name="Yang W."/>
            <person name="Liu L."/>
        </authorList>
    </citation>
    <scope>NUCLEOTIDE SEQUENCE [LARGE SCALE GENOMIC DNA]</scope>
    <source>
        <strain evidence="3 4">ZF39</strain>
    </source>
</reference>
<accession>A0ABZ3FSQ4</accession>
<evidence type="ECO:0000313" key="4">
    <source>
        <dbReference type="Proteomes" id="UP001442841"/>
    </source>
</evidence>
<organism evidence="3 4">
    <name type="scientific">Ammonicoccus fulvus</name>
    <dbReference type="NCBI Taxonomy" id="3138240"/>
    <lineage>
        <taxon>Bacteria</taxon>
        <taxon>Bacillati</taxon>
        <taxon>Actinomycetota</taxon>
        <taxon>Actinomycetes</taxon>
        <taxon>Propionibacteriales</taxon>
        <taxon>Propionibacteriaceae</taxon>
        <taxon>Ammonicoccus</taxon>
    </lineage>
</organism>
<dbReference type="SMART" id="SM00867">
    <property type="entry name" value="YceI"/>
    <property type="match status" value="1"/>
</dbReference>
<evidence type="ECO:0000259" key="2">
    <source>
        <dbReference type="SMART" id="SM00867"/>
    </source>
</evidence>
<evidence type="ECO:0000256" key="1">
    <source>
        <dbReference type="ARBA" id="ARBA00008812"/>
    </source>
</evidence>
<dbReference type="EMBL" id="CP154795">
    <property type="protein sequence ID" value="XAN09112.1"/>
    <property type="molecule type" value="Genomic_DNA"/>
</dbReference>
<feature type="domain" description="Lipid/polyisoprenoid-binding YceI-like" evidence="2">
    <location>
        <begin position="10"/>
        <end position="178"/>
    </location>
</feature>
<dbReference type="PANTHER" id="PTHR34406:SF1">
    <property type="entry name" value="PROTEIN YCEI"/>
    <property type="match status" value="1"/>
</dbReference>
<dbReference type="Pfam" id="PF04264">
    <property type="entry name" value="YceI"/>
    <property type="match status" value="1"/>
</dbReference>
<dbReference type="PANTHER" id="PTHR34406">
    <property type="entry name" value="PROTEIN YCEI"/>
    <property type="match status" value="1"/>
</dbReference>
<name>A0ABZ3FSQ4_9ACTN</name>
<proteinExistence type="inferred from homology"/>